<protein>
    <submittedName>
        <fullName evidence="2">UDP-N-acetylmuramyl pentapeptide phosphotransferase</fullName>
    </submittedName>
</protein>
<dbReference type="RefSeq" id="WP_122914770.1">
    <property type="nucleotide sequence ID" value="NZ_RHHT01000046.1"/>
</dbReference>
<feature type="transmembrane region" description="Helical" evidence="1">
    <location>
        <begin position="126"/>
        <end position="144"/>
    </location>
</feature>
<dbReference type="GO" id="GO:0016740">
    <property type="term" value="F:transferase activity"/>
    <property type="evidence" value="ECO:0007669"/>
    <property type="project" value="UniProtKB-KW"/>
</dbReference>
<feature type="transmembrane region" description="Helical" evidence="1">
    <location>
        <begin position="77"/>
        <end position="98"/>
    </location>
</feature>
<gene>
    <name evidence="2" type="ORF">EDM58_19315</name>
</gene>
<evidence type="ECO:0000313" key="3">
    <source>
        <dbReference type="Proteomes" id="UP000281915"/>
    </source>
</evidence>
<reference evidence="2 3" key="1">
    <citation type="submission" date="2018-10" db="EMBL/GenBank/DDBJ databases">
        <title>Phylogenomics of Brevibacillus.</title>
        <authorList>
            <person name="Dunlap C."/>
        </authorList>
    </citation>
    <scope>NUCLEOTIDE SEQUENCE [LARGE SCALE GENOMIC DNA]</scope>
    <source>
        <strain evidence="2 3">JCM 15085</strain>
    </source>
</reference>
<feature type="transmembrane region" description="Helical" evidence="1">
    <location>
        <begin position="150"/>
        <end position="168"/>
    </location>
</feature>
<comment type="caution">
    <text evidence="2">The sequence shown here is derived from an EMBL/GenBank/DDBJ whole genome shotgun (WGS) entry which is preliminary data.</text>
</comment>
<keyword evidence="1" id="KW-1133">Transmembrane helix</keyword>
<feature type="transmembrane region" description="Helical" evidence="1">
    <location>
        <begin position="200"/>
        <end position="218"/>
    </location>
</feature>
<feature type="transmembrane region" description="Helical" evidence="1">
    <location>
        <begin position="175"/>
        <end position="194"/>
    </location>
</feature>
<keyword evidence="2" id="KW-0808">Transferase</keyword>
<feature type="transmembrane region" description="Helical" evidence="1">
    <location>
        <begin position="6"/>
        <end position="26"/>
    </location>
</feature>
<proteinExistence type="predicted"/>
<name>A0A3M8CHE4_9BACL</name>
<evidence type="ECO:0000313" key="2">
    <source>
        <dbReference type="EMBL" id="RNB75110.1"/>
    </source>
</evidence>
<evidence type="ECO:0000256" key="1">
    <source>
        <dbReference type="SAM" id="Phobius"/>
    </source>
</evidence>
<feature type="transmembrane region" description="Helical" evidence="1">
    <location>
        <begin position="253"/>
        <end position="276"/>
    </location>
</feature>
<keyword evidence="1" id="KW-0472">Membrane</keyword>
<sequence length="302" mass="33396">MGTEWITALVLGLGIPILLQGPLLPVVRQKLRDRGLTRTNYKGLQVVTAGGLVLVVSSVAAWAAILAYWGWKQVEKEVLVEGCLLLAGLLSMAYWGWLDDVSLDKEAKGFRGHFGVLLRERKVTSGLWKVWGGGCTAMAVAYGLTDSLAMWLLAACLLAVSSNLLNLFDLRPARAIKVFWLILIVGVIVSLFALRDFSQPSVWIWLCPLFVSSLLLFRHDARGEIMLGDTGANALGFAAGFALIRGISWEGQALLLLFFVLLHVLAEFVSFSQIIARVKWLERMDRWGRSSEMANHRKEPST</sequence>
<keyword evidence="1" id="KW-0812">Transmembrane</keyword>
<dbReference type="EMBL" id="RHHT01000046">
    <property type="protein sequence ID" value="RNB75110.1"/>
    <property type="molecule type" value="Genomic_DNA"/>
</dbReference>
<organism evidence="2 3">
    <name type="scientific">Brevibacillus panacihumi</name>
    <dbReference type="NCBI Taxonomy" id="497735"/>
    <lineage>
        <taxon>Bacteria</taxon>
        <taxon>Bacillati</taxon>
        <taxon>Bacillota</taxon>
        <taxon>Bacilli</taxon>
        <taxon>Bacillales</taxon>
        <taxon>Paenibacillaceae</taxon>
        <taxon>Brevibacillus</taxon>
    </lineage>
</organism>
<dbReference type="AlphaFoldDB" id="A0A3M8CHE4"/>
<feature type="transmembrane region" description="Helical" evidence="1">
    <location>
        <begin position="230"/>
        <end position="247"/>
    </location>
</feature>
<accession>A0A3M8CHE4</accession>
<dbReference type="Proteomes" id="UP000281915">
    <property type="component" value="Unassembled WGS sequence"/>
</dbReference>
<feature type="transmembrane region" description="Helical" evidence="1">
    <location>
        <begin position="46"/>
        <end position="71"/>
    </location>
</feature>